<organism evidence="13 14">
    <name type="scientific">Sulfitobacter albidus</name>
    <dbReference type="NCBI Taxonomy" id="2829501"/>
    <lineage>
        <taxon>Bacteria</taxon>
        <taxon>Pseudomonadati</taxon>
        <taxon>Pseudomonadota</taxon>
        <taxon>Alphaproteobacteria</taxon>
        <taxon>Rhodobacterales</taxon>
        <taxon>Roseobacteraceae</taxon>
        <taxon>Sulfitobacter</taxon>
    </lineage>
</organism>
<comment type="similarity">
    <text evidence="1 8 9">Belongs to the FGGY kinase family.</text>
</comment>
<dbReference type="GO" id="GO:0005524">
    <property type="term" value="F:ATP binding"/>
    <property type="evidence" value="ECO:0007669"/>
    <property type="project" value="UniProtKB-UniRule"/>
</dbReference>
<dbReference type="KEGG" id="sual:KDD17_01960"/>
<dbReference type="PROSITE" id="PS00933">
    <property type="entry name" value="FGGY_KINASES_1"/>
    <property type="match status" value="1"/>
</dbReference>
<evidence type="ECO:0000256" key="7">
    <source>
        <dbReference type="ARBA" id="ARBA00023277"/>
    </source>
</evidence>
<keyword evidence="5 8" id="KW-0418">Kinase</keyword>
<reference evidence="13" key="1">
    <citation type="submission" date="2021-04" db="EMBL/GenBank/DDBJ databases">
        <title>Complete genome sequence for Sulfitobacter sp. strain JK7-1.</title>
        <authorList>
            <person name="Park S.-J."/>
        </authorList>
    </citation>
    <scope>NUCLEOTIDE SEQUENCE</scope>
    <source>
        <strain evidence="13">JK7-1</strain>
    </source>
</reference>
<evidence type="ECO:0000256" key="3">
    <source>
        <dbReference type="ARBA" id="ARBA00022679"/>
    </source>
</evidence>
<proteinExistence type="inferred from homology"/>
<dbReference type="RefSeq" id="WP_212705049.1">
    <property type="nucleotide sequence ID" value="NZ_CP073581.1"/>
</dbReference>
<keyword evidence="14" id="KW-1185">Reference proteome</keyword>
<protein>
    <recommendedName>
        <fullName evidence="8 10">Xylulose kinase</fullName>
        <shortName evidence="8 10">Xylulokinase</shortName>
        <ecNumber evidence="8 10">2.7.1.17</ecNumber>
    </recommendedName>
</protein>
<dbReference type="InterPro" id="IPR043129">
    <property type="entry name" value="ATPase_NBD"/>
</dbReference>
<dbReference type="PIRSF" id="PIRSF000538">
    <property type="entry name" value="GlpK"/>
    <property type="match status" value="1"/>
</dbReference>
<name>A0A975JE66_9RHOB</name>
<dbReference type="EMBL" id="CP073581">
    <property type="protein sequence ID" value="QUJ76852.1"/>
    <property type="molecule type" value="Genomic_DNA"/>
</dbReference>
<evidence type="ECO:0000313" key="13">
    <source>
        <dbReference type="EMBL" id="QUJ76852.1"/>
    </source>
</evidence>
<feature type="domain" description="Carbohydrate kinase FGGY C-terminal" evidence="12">
    <location>
        <begin position="251"/>
        <end position="434"/>
    </location>
</feature>
<dbReference type="PROSITE" id="PS00445">
    <property type="entry name" value="FGGY_KINASES_2"/>
    <property type="match status" value="1"/>
</dbReference>
<dbReference type="EC" id="2.7.1.17" evidence="8 10"/>
<dbReference type="Gene3D" id="3.30.420.40">
    <property type="match status" value="2"/>
</dbReference>
<feature type="site" description="Important for activity" evidence="8">
    <location>
        <position position="6"/>
    </location>
</feature>
<evidence type="ECO:0000256" key="9">
    <source>
        <dbReference type="RuleBase" id="RU003733"/>
    </source>
</evidence>
<dbReference type="InterPro" id="IPR006000">
    <property type="entry name" value="Xylulokinase"/>
</dbReference>
<dbReference type="Pfam" id="PF00370">
    <property type="entry name" value="FGGY_N"/>
    <property type="match status" value="1"/>
</dbReference>
<dbReference type="NCBIfam" id="TIGR01312">
    <property type="entry name" value="XylB"/>
    <property type="match status" value="1"/>
</dbReference>
<feature type="binding site" evidence="8">
    <location>
        <begin position="79"/>
        <end position="80"/>
    </location>
    <ligand>
        <name>substrate</name>
    </ligand>
</feature>
<dbReference type="SUPFAM" id="SSF53067">
    <property type="entry name" value="Actin-like ATPase domain"/>
    <property type="match status" value="2"/>
</dbReference>
<comment type="catalytic activity">
    <reaction evidence="8 10">
        <text>D-xylulose + ATP = D-xylulose 5-phosphate + ADP + H(+)</text>
        <dbReference type="Rhea" id="RHEA:10964"/>
        <dbReference type="ChEBI" id="CHEBI:15378"/>
        <dbReference type="ChEBI" id="CHEBI:17140"/>
        <dbReference type="ChEBI" id="CHEBI:30616"/>
        <dbReference type="ChEBI" id="CHEBI:57737"/>
        <dbReference type="ChEBI" id="CHEBI:456216"/>
        <dbReference type="EC" id="2.7.1.17"/>
    </reaction>
</comment>
<dbReference type="InterPro" id="IPR050406">
    <property type="entry name" value="FGGY_Carb_Kinase"/>
</dbReference>
<dbReference type="PANTHER" id="PTHR43095:SF6">
    <property type="entry name" value="XYLULOSE KINASE"/>
    <property type="match status" value="1"/>
</dbReference>
<dbReference type="GO" id="GO:0004856">
    <property type="term" value="F:D-xylulokinase activity"/>
    <property type="evidence" value="ECO:0007669"/>
    <property type="project" value="UniProtKB-UniRule"/>
</dbReference>
<dbReference type="GO" id="GO:0005998">
    <property type="term" value="P:xylulose catabolic process"/>
    <property type="evidence" value="ECO:0007669"/>
    <property type="project" value="UniProtKB-UniRule"/>
</dbReference>
<evidence type="ECO:0000256" key="8">
    <source>
        <dbReference type="HAMAP-Rule" id="MF_02220"/>
    </source>
</evidence>
<dbReference type="HAMAP" id="MF_02220">
    <property type="entry name" value="XylB"/>
    <property type="match status" value="1"/>
</dbReference>
<evidence type="ECO:0000256" key="10">
    <source>
        <dbReference type="RuleBase" id="RU364073"/>
    </source>
</evidence>
<dbReference type="InterPro" id="IPR000577">
    <property type="entry name" value="Carb_kinase_FGGY"/>
</dbReference>
<keyword evidence="4 8" id="KW-0547">Nucleotide-binding</keyword>
<dbReference type="PANTHER" id="PTHR43095">
    <property type="entry name" value="SUGAR KINASE"/>
    <property type="match status" value="1"/>
</dbReference>
<evidence type="ECO:0000259" key="12">
    <source>
        <dbReference type="Pfam" id="PF02782"/>
    </source>
</evidence>
<dbReference type="Proteomes" id="UP000683291">
    <property type="component" value="Chromosome 1"/>
</dbReference>
<dbReference type="GO" id="GO:0042732">
    <property type="term" value="P:D-xylose metabolic process"/>
    <property type="evidence" value="ECO:0007669"/>
    <property type="project" value="UniProtKB-KW"/>
</dbReference>
<dbReference type="CDD" id="cd07808">
    <property type="entry name" value="ASKHA_NBD_FGGY_EcXK-like"/>
    <property type="match status" value="1"/>
</dbReference>
<keyword evidence="2 8" id="KW-0859">Xylose metabolism</keyword>
<feature type="domain" description="Carbohydrate kinase FGGY N-terminal" evidence="11">
    <location>
        <begin position="1"/>
        <end position="241"/>
    </location>
</feature>
<gene>
    <name evidence="8 10 13" type="primary">xylB</name>
    <name evidence="13" type="ORF">KDD17_01960</name>
</gene>
<dbReference type="Pfam" id="PF02782">
    <property type="entry name" value="FGGY_C"/>
    <property type="match status" value="1"/>
</dbReference>
<dbReference type="InterPro" id="IPR018484">
    <property type="entry name" value="FGGY_N"/>
</dbReference>
<evidence type="ECO:0000256" key="5">
    <source>
        <dbReference type="ARBA" id="ARBA00022777"/>
    </source>
</evidence>
<evidence type="ECO:0000256" key="4">
    <source>
        <dbReference type="ARBA" id="ARBA00022741"/>
    </source>
</evidence>
<feature type="active site" description="Proton acceptor" evidence="8">
    <location>
        <position position="234"/>
    </location>
</feature>
<dbReference type="InterPro" id="IPR018483">
    <property type="entry name" value="Carb_kinase_FGGY_CS"/>
</dbReference>
<keyword evidence="3 8" id="KW-0808">Transferase</keyword>
<sequence>MYLGLDLGTSGVKALLVDDAQRRVGEGHAALGVQRPYPGWSEQDPDDWIRACEAAIADLRARAPEGFAALKGIGVSGQMHGATLLDANDRPLRPAMLWNDGRSAAECAVLEARADFRGIGGNIVMAGFTAPKLEWVRTHEPEIFAKIAKVLLPKDYVGLWLTGRHMSEMSDAAGTLWLDVARRDWSEDLLAATGLSRAQMPELVEGSAAAGSLRPALAQTWGVGAVTVAGGAGDNAATACGFGIVQPGEAFVSLGTSGVLFTATDRFAANTDGAVHSFCHAVPQTWHQMGVILSATDSLNWLSEVTGTGAADLAGLVAPPTAPSPVTFLPYLSGERTPHNAPEASASFIGLRRDHGLPEMTQAVFEGVAFAFADCRRVIEEAGARVDTAWVAGGGSQSDAWLQIIAAATGMTLKLPDGGAQGAALGAARLAMAACGERDVFTLPTLAREVTPEPGLQDAYAARIDTYREAFSALSALS</sequence>
<comment type="function">
    <text evidence="8">Catalyzes the phosphorylation of D-xylulose to D-xylulose 5-phosphate.</text>
</comment>
<evidence type="ECO:0000313" key="14">
    <source>
        <dbReference type="Proteomes" id="UP000683291"/>
    </source>
</evidence>
<accession>A0A975JE66</accession>
<evidence type="ECO:0000259" key="11">
    <source>
        <dbReference type="Pfam" id="PF00370"/>
    </source>
</evidence>
<dbReference type="InterPro" id="IPR018485">
    <property type="entry name" value="FGGY_C"/>
</dbReference>
<evidence type="ECO:0000256" key="1">
    <source>
        <dbReference type="ARBA" id="ARBA00009156"/>
    </source>
</evidence>
<keyword evidence="6 8" id="KW-0067">ATP-binding</keyword>
<evidence type="ECO:0000256" key="2">
    <source>
        <dbReference type="ARBA" id="ARBA00022629"/>
    </source>
</evidence>
<keyword evidence="7 8" id="KW-0119">Carbohydrate metabolism</keyword>
<evidence type="ECO:0000256" key="6">
    <source>
        <dbReference type="ARBA" id="ARBA00022840"/>
    </source>
</evidence>
<dbReference type="AlphaFoldDB" id="A0A975JE66"/>